<dbReference type="InterPro" id="IPR001915">
    <property type="entry name" value="Peptidase_M48"/>
</dbReference>
<keyword evidence="9" id="KW-1185">Reference proteome</keyword>
<evidence type="ECO:0000313" key="9">
    <source>
        <dbReference type="Proteomes" id="UP000019402"/>
    </source>
</evidence>
<sequence>MMKNYWKQLGTLAIIAIVAVSCSTVPITGRSQLNLLPESQMAEMGLTNYSEFLKEAKLSTDQEQAALVKKVGQKIAAAVEEYLNSNGLSSYVENFNWEFNLVEDDTPNAWCMPGGKVVFYTGILPYTKDEAGLAVVMGHEIAHAVARHGNERMSQQMGVQAVAAGLQVALKEKPEQTQQIYMGAFGLGAQYGMTLPFSRKHETEADKMGLVFMAMAGYDPAVAAEFWTRMSQSGGQKPPEFMSTHPADDTRIKDIKAYLPEAYKYMKK</sequence>
<evidence type="ECO:0000256" key="2">
    <source>
        <dbReference type="ARBA" id="ARBA00022723"/>
    </source>
</evidence>
<feature type="domain" description="Peptidase M48" evidence="7">
    <location>
        <begin position="75"/>
        <end position="257"/>
    </location>
</feature>
<evidence type="ECO:0000256" key="6">
    <source>
        <dbReference type="RuleBase" id="RU003983"/>
    </source>
</evidence>
<proteinExistence type="inferred from homology"/>
<keyword evidence="5 6" id="KW-0482">Metalloprotease</keyword>
<reference evidence="8 9" key="1">
    <citation type="journal article" date="2014" name="Genome Announc.">
        <title>Draft Genome Sequence of Cytophaga fermentans JCM 21142T, a Facultative Anaerobe Isolated from Marine Mud.</title>
        <authorList>
            <person name="Starns D."/>
            <person name="Oshima K."/>
            <person name="Suda W."/>
            <person name="Iino T."/>
            <person name="Yuki M."/>
            <person name="Inoue J."/>
            <person name="Kitamura K."/>
            <person name="Iida T."/>
            <person name="Darby A."/>
            <person name="Hattori M."/>
            <person name="Ohkuma M."/>
        </authorList>
    </citation>
    <scope>NUCLEOTIDE SEQUENCE [LARGE SCALE GENOMIC DNA]</scope>
    <source>
        <strain evidence="8 9">JCM 21142</strain>
    </source>
</reference>
<dbReference type="STRING" id="869213.GCA_000517085_01996"/>
<dbReference type="InterPro" id="IPR051156">
    <property type="entry name" value="Mito/Outer_Membr_Metalloprot"/>
</dbReference>
<dbReference type="eggNOG" id="COG0501">
    <property type="taxonomic scope" value="Bacteria"/>
</dbReference>
<keyword evidence="3 6" id="KW-0378">Hydrolase</keyword>
<keyword evidence="2" id="KW-0479">Metal-binding</keyword>
<name>W7Y6R4_9BACT</name>
<organism evidence="8 9">
    <name type="scientific">Saccharicrinis fermentans DSM 9555 = JCM 21142</name>
    <dbReference type="NCBI Taxonomy" id="869213"/>
    <lineage>
        <taxon>Bacteria</taxon>
        <taxon>Pseudomonadati</taxon>
        <taxon>Bacteroidota</taxon>
        <taxon>Bacteroidia</taxon>
        <taxon>Marinilabiliales</taxon>
        <taxon>Marinilabiliaceae</taxon>
        <taxon>Saccharicrinis</taxon>
    </lineage>
</organism>
<dbReference type="GO" id="GO:0016020">
    <property type="term" value="C:membrane"/>
    <property type="evidence" value="ECO:0007669"/>
    <property type="project" value="TreeGrafter"/>
</dbReference>
<evidence type="ECO:0000256" key="3">
    <source>
        <dbReference type="ARBA" id="ARBA00022801"/>
    </source>
</evidence>
<gene>
    <name evidence="8" type="ORF">JCM21142_42016</name>
</gene>
<evidence type="ECO:0000256" key="4">
    <source>
        <dbReference type="ARBA" id="ARBA00022833"/>
    </source>
</evidence>
<evidence type="ECO:0000256" key="1">
    <source>
        <dbReference type="ARBA" id="ARBA00022670"/>
    </source>
</evidence>
<dbReference type="GO" id="GO:0051603">
    <property type="term" value="P:proteolysis involved in protein catabolic process"/>
    <property type="evidence" value="ECO:0007669"/>
    <property type="project" value="TreeGrafter"/>
</dbReference>
<dbReference type="CDD" id="cd07331">
    <property type="entry name" value="M48C_Oma1_like"/>
    <property type="match status" value="1"/>
</dbReference>
<dbReference type="PANTHER" id="PTHR22726:SF24">
    <property type="entry name" value="M48 FAMILY METALLOPEPTIDASE"/>
    <property type="match status" value="1"/>
</dbReference>
<evidence type="ECO:0000256" key="5">
    <source>
        <dbReference type="ARBA" id="ARBA00023049"/>
    </source>
</evidence>
<dbReference type="Proteomes" id="UP000019402">
    <property type="component" value="Unassembled WGS sequence"/>
</dbReference>
<comment type="caution">
    <text evidence="8">The sequence shown here is derived from an EMBL/GenBank/DDBJ whole genome shotgun (WGS) entry which is preliminary data.</text>
</comment>
<dbReference type="Pfam" id="PF01435">
    <property type="entry name" value="Peptidase_M48"/>
    <property type="match status" value="1"/>
</dbReference>
<dbReference type="Gene3D" id="3.30.2010.10">
    <property type="entry name" value="Metalloproteases ('zincins'), catalytic domain"/>
    <property type="match status" value="1"/>
</dbReference>
<dbReference type="AlphaFoldDB" id="W7Y6R4"/>
<dbReference type="EMBL" id="BAMD01000022">
    <property type="protein sequence ID" value="GAF03348.1"/>
    <property type="molecule type" value="Genomic_DNA"/>
</dbReference>
<comment type="cofactor">
    <cofactor evidence="6">
        <name>Zn(2+)</name>
        <dbReference type="ChEBI" id="CHEBI:29105"/>
    </cofactor>
    <text evidence="6">Binds 1 zinc ion per subunit.</text>
</comment>
<protein>
    <submittedName>
        <fullName evidence="8">Putative metalloprotease YggG</fullName>
    </submittedName>
</protein>
<evidence type="ECO:0000259" key="7">
    <source>
        <dbReference type="Pfam" id="PF01435"/>
    </source>
</evidence>
<dbReference type="PANTHER" id="PTHR22726">
    <property type="entry name" value="METALLOENDOPEPTIDASE OMA1"/>
    <property type="match status" value="1"/>
</dbReference>
<dbReference type="GO" id="GO:0046872">
    <property type="term" value="F:metal ion binding"/>
    <property type="evidence" value="ECO:0007669"/>
    <property type="project" value="UniProtKB-KW"/>
</dbReference>
<dbReference type="GO" id="GO:0004222">
    <property type="term" value="F:metalloendopeptidase activity"/>
    <property type="evidence" value="ECO:0007669"/>
    <property type="project" value="InterPro"/>
</dbReference>
<comment type="similarity">
    <text evidence="6">Belongs to the peptidase M48 family.</text>
</comment>
<evidence type="ECO:0000313" key="8">
    <source>
        <dbReference type="EMBL" id="GAF03348.1"/>
    </source>
</evidence>
<dbReference type="RefSeq" id="WP_235208150.1">
    <property type="nucleotide sequence ID" value="NZ_BAMD01000022.1"/>
</dbReference>
<keyword evidence="4 6" id="KW-0862">Zinc</keyword>
<dbReference type="PROSITE" id="PS51257">
    <property type="entry name" value="PROKAR_LIPOPROTEIN"/>
    <property type="match status" value="1"/>
</dbReference>
<keyword evidence="1 6" id="KW-0645">Protease</keyword>
<accession>W7Y6R4</accession>